<dbReference type="InterPro" id="IPR000415">
    <property type="entry name" value="Nitroreductase-like"/>
</dbReference>
<dbReference type="Proteomes" id="UP000321085">
    <property type="component" value="Unassembled WGS sequence"/>
</dbReference>
<evidence type="ECO:0000256" key="7">
    <source>
        <dbReference type="PIRSR" id="PIRSR000232-1"/>
    </source>
</evidence>
<reference evidence="10 11" key="1">
    <citation type="submission" date="2019-07" db="EMBL/GenBank/DDBJ databases">
        <title>Whole genome shotgun sequence of Microvirga aerophila NBRC 106136.</title>
        <authorList>
            <person name="Hosoyama A."/>
            <person name="Uohara A."/>
            <person name="Ohji S."/>
            <person name="Ichikawa N."/>
        </authorList>
    </citation>
    <scope>NUCLEOTIDE SEQUENCE [LARGE SCALE GENOMIC DNA]</scope>
    <source>
        <strain evidence="10 11">NBRC 106136</strain>
    </source>
</reference>
<comment type="caution">
    <text evidence="10">The sequence shown here is derived from an EMBL/GenBank/DDBJ whole genome shotgun (WGS) entry which is preliminary data.</text>
</comment>
<accession>A0A512BX99</accession>
<evidence type="ECO:0000256" key="2">
    <source>
        <dbReference type="ARBA" id="ARBA00022630"/>
    </source>
</evidence>
<evidence type="ECO:0000256" key="1">
    <source>
        <dbReference type="ARBA" id="ARBA00007118"/>
    </source>
</evidence>
<dbReference type="Pfam" id="PF00881">
    <property type="entry name" value="Nitroreductase"/>
    <property type="match status" value="1"/>
</dbReference>
<dbReference type="SUPFAM" id="SSF55469">
    <property type="entry name" value="FMN-dependent nitroreductase-like"/>
    <property type="match status" value="1"/>
</dbReference>
<evidence type="ECO:0000256" key="6">
    <source>
        <dbReference type="ARBA" id="ARBA00023027"/>
    </source>
</evidence>
<dbReference type="InterPro" id="IPR029479">
    <property type="entry name" value="Nitroreductase"/>
</dbReference>
<name>A0A512BX99_9HYPH</name>
<evidence type="ECO:0000256" key="4">
    <source>
        <dbReference type="ARBA" id="ARBA00022857"/>
    </source>
</evidence>
<organism evidence="10 11">
    <name type="scientific">Microvirga aerophila</name>
    <dbReference type="NCBI Taxonomy" id="670291"/>
    <lineage>
        <taxon>Bacteria</taxon>
        <taxon>Pseudomonadati</taxon>
        <taxon>Pseudomonadota</taxon>
        <taxon>Alphaproteobacteria</taxon>
        <taxon>Hyphomicrobiales</taxon>
        <taxon>Methylobacteriaceae</taxon>
        <taxon>Microvirga</taxon>
    </lineage>
</organism>
<dbReference type="PANTHER" id="PTHR43821:SF1">
    <property type="entry name" value="NAD(P)H NITROREDUCTASE YDJA-RELATED"/>
    <property type="match status" value="1"/>
</dbReference>
<feature type="domain" description="Nitroreductase" evidence="9">
    <location>
        <begin position="2"/>
        <end position="136"/>
    </location>
</feature>
<keyword evidence="2" id="KW-0285">Flavoprotein</keyword>
<comment type="cofactor">
    <cofactor evidence="7">
        <name>FMN</name>
        <dbReference type="ChEBI" id="CHEBI:58210"/>
    </cofactor>
    <text evidence="7">Binds 1 FMN per subunit.</text>
</comment>
<feature type="binding site" evidence="7">
    <location>
        <position position="8"/>
    </location>
    <ligand>
        <name>FMN</name>
        <dbReference type="ChEBI" id="CHEBI:58210"/>
        <note>ligand shared between dimeric partners</note>
    </ligand>
</feature>
<keyword evidence="11" id="KW-1185">Reference proteome</keyword>
<dbReference type="GO" id="GO:0016491">
    <property type="term" value="F:oxidoreductase activity"/>
    <property type="evidence" value="ECO:0007669"/>
    <property type="project" value="UniProtKB-KW"/>
</dbReference>
<dbReference type="AlphaFoldDB" id="A0A512BX99"/>
<evidence type="ECO:0000313" key="11">
    <source>
        <dbReference type="Proteomes" id="UP000321085"/>
    </source>
</evidence>
<keyword evidence="4" id="KW-0521">NADP</keyword>
<evidence type="ECO:0000313" key="10">
    <source>
        <dbReference type="EMBL" id="GEO16576.1"/>
    </source>
</evidence>
<keyword evidence="6" id="KW-0520">NAD</keyword>
<dbReference type="PANTHER" id="PTHR43821">
    <property type="entry name" value="NAD(P)H NITROREDUCTASE YDJA-RELATED"/>
    <property type="match status" value="1"/>
</dbReference>
<dbReference type="InterPro" id="IPR052530">
    <property type="entry name" value="NAD(P)H_nitroreductase"/>
</dbReference>
<feature type="region of interest" description="Disordered" evidence="8">
    <location>
        <begin position="141"/>
        <end position="164"/>
    </location>
</feature>
<keyword evidence="5" id="KW-0560">Oxidoreductase</keyword>
<evidence type="ECO:0000256" key="3">
    <source>
        <dbReference type="ARBA" id="ARBA00022643"/>
    </source>
</evidence>
<evidence type="ECO:0000259" key="9">
    <source>
        <dbReference type="Pfam" id="PF00881"/>
    </source>
</evidence>
<dbReference type="Gene3D" id="3.40.109.10">
    <property type="entry name" value="NADH Oxidase"/>
    <property type="match status" value="1"/>
</dbReference>
<keyword evidence="3 7" id="KW-0288">FMN</keyword>
<dbReference type="PIRSF" id="PIRSF000232">
    <property type="entry name" value="YdjA"/>
    <property type="match status" value="1"/>
</dbReference>
<dbReference type="InterPro" id="IPR026021">
    <property type="entry name" value="YdjA-like"/>
</dbReference>
<dbReference type="EMBL" id="BJYU01000068">
    <property type="protein sequence ID" value="GEO16576.1"/>
    <property type="molecule type" value="Genomic_DNA"/>
</dbReference>
<protein>
    <submittedName>
        <fullName evidence="10">Nitroreductase</fullName>
    </submittedName>
</protein>
<comment type="similarity">
    <text evidence="1">Belongs to the nitroreductase family.</text>
</comment>
<evidence type="ECO:0000256" key="8">
    <source>
        <dbReference type="SAM" id="MobiDB-lite"/>
    </source>
</evidence>
<gene>
    <name evidence="10" type="ORF">MAE02_42720</name>
</gene>
<evidence type="ECO:0000256" key="5">
    <source>
        <dbReference type="ARBA" id="ARBA00023002"/>
    </source>
</evidence>
<sequence>MIVRAASRAPDHMSLKPFRFMVIPPDRRDALADAFEAAERELNPGIAGEKLDRAREKALHAPVLLAVISRVQENMEVPEIEQRASAGAALGYVVLAADLLGYGAMAVSGRKVATKAMHRAFRLADNEGLLCFVGIGMPAKVKGPPPEPDPELLRAWQPDAGEAG</sequence>
<feature type="binding site" evidence="7">
    <location>
        <position position="12"/>
    </location>
    <ligand>
        <name>FMN</name>
        <dbReference type="ChEBI" id="CHEBI:58210"/>
        <note>ligand shared between dimeric partners</note>
    </ligand>
</feature>
<proteinExistence type="inferred from homology"/>